<keyword evidence="4 8" id="KW-0521">NADP</keyword>
<comment type="subunit">
    <text evidence="8">Homodimer.</text>
</comment>
<dbReference type="NCBIfam" id="NF001319">
    <property type="entry name" value="PRK00258.3-3"/>
    <property type="match status" value="1"/>
</dbReference>
<comment type="function">
    <text evidence="8">Involved in the biosynthesis of the chorismate, which leads to the biosynthesis of aromatic amino acids. Catalyzes the reversible NADPH linked reduction of 3-dehydroshikimate (DHSA) to yield shikimate (SA).</text>
</comment>
<dbReference type="InterPro" id="IPR041121">
    <property type="entry name" value="SDH_C"/>
</dbReference>
<feature type="binding site" evidence="8">
    <location>
        <position position="107"/>
    </location>
    <ligand>
        <name>shikimate</name>
        <dbReference type="ChEBI" id="CHEBI:36208"/>
    </ligand>
</feature>
<evidence type="ECO:0000256" key="8">
    <source>
        <dbReference type="HAMAP-Rule" id="MF_00222"/>
    </source>
</evidence>
<dbReference type="HAMAP" id="MF_00222">
    <property type="entry name" value="Shikimate_DH_AroE"/>
    <property type="match status" value="1"/>
</dbReference>
<keyword evidence="6 8" id="KW-0057">Aromatic amino acid biosynthesis</keyword>
<feature type="binding site" evidence="8">
    <location>
        <position position="229"/>
    </location>
    <ligand>
        <name>shikimate</name>
        <dbReference type="ChEBI" id="CHEBI:36208"/>
    </ligand>
</feature>
<comment type="caution">
    <text evidence="8">Lacks conserved residue(s) required for the propagation of feature annotation.</text>
</comment>
<protein>
    <recommendedName>
        <fullName evidence="2 8">Shikimate dehydrogenase (NADP(+))</fullName>
        <shortName evidence="8">SDH</shortName>
        <ecNumber evidence="2 8">1.1.1.25</ecNumber>
    </recommendedName>
</protein>
<evidence type="ECO:0000259" key="9">
    <source>
        <dbReference type="Pfam" id="PF01488"/>
    </source>
</evidence>
<comment type="catalytic activity">
    <reaction evidence="7 8">
        <text>shikimate + NADP(+) = 3-dehydroshikimate + NADPH + H(+)</text>
        <dbReference type="Rhea" id="RHEA:17737"/>
        <dbReference type="ChEBI" id="CHEBI:15378"/>
        <dbReference type="ChEBI" id="CHEBI:16630"/>
        <dbReference type="ChEBI" id="CHEBI:36208"/>
        <dbReference type="ChEBI" id="CHEBI:57783"/>
        <dbReference type="ChEBI" id="CHEBI:58349"/>
        <dbReference type="EC" id="1.1.1.25"/>
    </reaction>
</comment>
<proteinExistence type="inferred from homology"/>
<dbReference type="Gene3D" id="3.40.50.720">
    <property type="entry name" value="NAD(P)-binding Rossmann-like Domain"/>
    <property type="match status" value="1"/>
</dbReference>
<dbReference type="Pfam" id="PF01488">
    <property type="entry name" value="Shikimate_DH"/>
    <property type="match status" value="1"/>
</dbReference>
<evidence type="ECO:0000259" key="10">
    <source>
        <dbReference type="Pfam" id="PF08501"/>
    </source>
</evidence>
<feature type="domain" description="SDH C-terminal" evidence="11">
    <location>
        <begin position="250"/>
        <end position="270"/>
    </location>
</feature>
<feature type="binding site" evidence="8">
    <location>
        <begin position="131"/>
        <end position="135"/>
    </location>
    <ligand>
        <name>NADP(+)</name>
        <dbReference type="ChEBI" id="CHEBI:58349"/>
    </ligand>
</feature>
<dbReference type="InterPro" id="IPR022893">
    <property type="entry name" value="Shikimate_DH_fam"/>
</dbReference>
<dbReference type="PANTHER" id="PTHR21089">
    <property type="entry name" value="SHIKIMATE DEHYDROGENASE"/>
    <property type="match status" value="1"/>
</dbReference>
<dbReference type="KEGG" id="cle:Clole_0687"/>
<feature type="binding site" evidence="8">
    <location>
        <position position="227"/>
    </location>
    <ligand>
        <name>NADP(+)</name>
        <dbReference type="ChEBI" id="CHEBI:58349"/>
    </ligand>
</feature>
<dbReference type="GO" id="GO:0008652">
    <property type="term" value="P:amino acid biosynthetic process"/>
    <property type="evidence" value="ECO:0007669"/>
    <property type="project" value="UniProtKB-KW"/>
</dbReference>
<dbReference type="PANTHER" id="PTHR21089:SF1">
    <property type="entry name" value="BIFUNCTIONAL 3-DEHYDROQUINATE DEHYDRATASE_SHIKIMATE DEHYDROGENASE, CHLOROPLASTIC"/>
    <property type="match status" value="1"/>
</dbReference>
<evidence type="ECO:0000256" key="2">
    <source>
        <dbReference type="ARBA" id="ARBA00012962"/>
    </source>
</evidence>
<evidence type="ECO:0000259" key="11">
    <source>
        <dbReference type="Pfam" id="PF18317"/>
    </source>
</evidence>
<feature type="domain" description="Shikimate dehydrogenase substrate binding N-terminal" evidence="10">
    <location>
        <begin position="12"/>
        <end position="94"/>
    </location>
</feature>
<dbReference type="GO" id="GO:0019632">
    <property type="term" value="P:shikimate metabolic process"/>
    <property type="evidence" value="ECO:0007669"/>
    <property type="project" value="InterPro"/>
</dbReference>
<dbReference type="InterPro" id="IPR046346">
    <property type="entry name" value="Aminoacid_DH-like_N_sf"/>
</dbReference>
<dbReference type="GO" id="GO:0050661">
    <property type="term" value="F:NADP binding"/>
    <property type="evidence" value="ECO:0007669"/>
    <property type="project" value="InterPro"/>
</dbReference>
<accession>F2JNS2</accession>
<feature type="binding site" evidence="8">
    <location>
        <begin position="20"/>
        <end position="22"/>
    </location>
    <ligand>
        <name>shikimate</name>
        <dbReference type="ChEBI" id="CHEBI:36208"/>
    </ligand>
</feature>
<feature type="active site" description="Proton acceptor" evidence="8">
    <location>
        <position position="71"/>
    </location>
</feature>
<feature type="binding site" evidence="8">
    <location>
        <position position="92"/>
    </location>
    <ligand>
        <name>shikimate</name>
        <dbReference type="ChEBI" id="CHEBI:36208"/>
    </ligand>
</feature>
<dbReference type="Proteomes" id="UP000008467">
    <property type="component" value="Chromosome"/>
</dbReference>
<dbReference type="NCBIfam" id="TIGR00507">
    <property type="entry name" value="aroE"/>
    <property type="match status" value="1"/>
</dbReference>
<feature type="binding site" evidence="8">
    <location>
        <position position="67"/>
    </location>
    <ligand>
        <name>shikimate</name>
        <dbReference type="ChEBI" id="CHEBI:36208"/>
    </ligand>
</feature>
<evidence type="ECO:0000313" key="13">
    <source>
        <dbReference type="Proteomes" id="UP000008467"/>
    </source>
</evidence>
<dbReference type="AlphaFoldDB" id="F2JNS2"/>
<dbReference type="SUPFAM" id="SSF51735">
    <property type="entry name" value="NAD(P)-binding Rossmann-fold domains"/>
    <property type="match status" value="1"/>
</dbReference>
<evidence type="ECO:0000256" key="1">
    <source>
        <dbReference type="ARBA" id="ARBA00004871"/>
    </source>
</evidence>
<dbReference type="Pfam" id="PF18317">
    <property type="entry name" value="SDH_C"/>
    <property type="match status" value="1"/>
</dbReference>
<keyword evidence="5 8" id="KW-0560">Oxidoreductase</keyword>
<comment type="similarity">
    <text evidence="8">Belongs to the shikimate dehydrogenase family.</text>
</comment>
<organism evidence="12 13">
    <name type="scientific">Cellulosilyticum lentocellum (strain ATCC 49066 / DSM 5427 / NCIMB 11756 / RHM5)</name>
    <name type="common">Clostridium lentocellum</name>
    <dbReference type="NCBI Taxonomy" id="642492"/>
    <lineage>
        <taxon>Bacteria</taxon>
        <taxon>Bacillati</taxon>
        <taxon>Bacillota</taxon>
        <taxon>Clostridia</taxon>
        <taxon>Lachnospirales</taxon>
        <taxon>Cellulosilyticaceae</taxon>
        <taxon>Cellulosilyticum</taxon>
    </lineage>
</organism>
<dbReference type="GO" id="GO:0009423">
    <property type="term" value="P:chorismate biosynthetic process"/>
    <property type="evidence" value="ECO:0007669"/>
    <property type="project" value="UniProtKB-UniRule"/>
</dbReference>
<feature type="binding site" evidence="8">
    <location>
        <position position="257"/>
    </location>
    <ligand>
        <name>shikimate</name>
        <dbReference type="ChEBI" id="CHEBI:36208"/>
    </ligand>
</feature>
<dbReference type="Gene3D" id="3.40.50.10860">
    <property type="entry name" value="Leucine Dehydrogenase, chain A, domain 1"/>
    <property type="match status" value="1"/>
</dbReference>
<dbReference type="EC" id="1.1.1.25" evidence="2 8"/>
<reference evidence="12 13" key="1">
    <citation type="journal article" date="2011" name="J. Bacteriol.">
        <title>Complete genome sequence of the cellulose-degrading bacterium Cellulosilyticum lentocellum.</title>
        <authorList>
            <consortium name="US DOE Joint Genome Institute"/>
            <person name="Miller D.A."/>
            <person name="Suen G."/>
            <person name="Bruce D."/>
            <person name="Copeland A."/>
            <person name="Cheng J.F."/>
            <person name="Detter C."/>
            <person name="Goodwin L.A."/>
            <person name="Han C.S."/>
            <person name="Hauser L.J."/>
            <person name="Land M.L."/>
            <person name="Lapidus A."/>
            <person name="Lucas S."/>
            <person name="Meincke L."/>
            <person name="Pitluck S."/>
            <person name="Tapia R."/>
            <person name="Teshima H."/>
            <person name="Woyke T."/>
            <person name="Fox B.G."/>
            <person name="Angert E.R."/>
            <person name="Currie C.R."/>
        </authorList>
    </citation>
    <scope>NUCLEOTIDE SEQUENCE [LARGE SCALE GENOMIC DNA]</scope>
    <source>
        <strain evidence="13">ATCC 49066 / DSM 5427 / NCIMB 11756 / RHM5</strain>
    </source>
</reference>
<dbReference type="GO" id="GO:0004764">
    <property type="term" value="F:shikimate 3-dehydrogenase (NADP+) activity"/>
    <property type="evidence" value="ECO:0007669"/>
    <property type="project" value="UniProtKB-UniRule"/>
</dbReference>
<evidence type="ECO:0000256" key="6">
    <source>
        <dbReference type="ARBA" id="ARBA00023141"/>
    </source>
</evidence>
<feature type="binding site" evidence="8">
    <location>
        <position position="250"/>
    </location>
    <ligand>
        <name>NADP(+)</name>
        <dbReference type="ChEBI" id="CHEBI:58349"/>
    </ligand>
</feature>
<dbReference type="RefSeq" id="WP_013655721.1">
    <property type="nucleotide sequence ID" value="NC_015275.1"/>
</dbReference>
<dbReference type="InterPro" id="IPR036291">
    <property type="entry name" value="NAD(P)-bd_dom_sf"/>
</dbReference>
<sequence>MKISGTTQLACLLGHPVSHSFSPYIHNYLAEKCGLDMRYVCFDVEDEQVEAAVKGIRALGIVGSNVTIPYKIKVMDYLDEIDPNAAIIGAVNTIKNENGKLIGYNTDGVGFVKSVIEAGHTLKGKTVMVLGAGGASRAITVELAAAGVKKLLICNNTLAKAEQLSAQIKEHFAEVSIQIGLLNITEADLQGVDFLINTTPVGMSKQKALCPINETIQPPKGLVVCDIVYTPHDTKLLLWAKVNGLQVVHGIGMLINQAVHSFYLWTGKEVAAYEDILALLVEQGVIDK</sequence>
<name>F2JNS2_CELLD</name>
<keyword evidence="3 8" id="KW-0028">Amino-acid biosynthesis</keyword>
<dbReference type="STRING" id="642492.Clole_0687"/>
<dbReference type="EMBL" id="CP002582">
    <property type="protein sequence ID" value="ADZ82420.1"/>
    <property type="molecule type" value="Genomic_DNA"/>
</dbReference>
<evidence type="ECO:0000313" key="12">
    <source>
        <dbReference type="EMBL" id="ADZ82420.1"/>
    </source>
</evidence>
<dbReference type="InterPro" id="IPR011342">
    <property type="entry name" value="Shikimate_DH"/>
</dbReference>
<dbReference type="InterPro" id="IPR006151">
    <property type="entry name" value="Shikm_DH/Glu-tRNA_Rdtase"/>
</dbReference>
<gene>
    <name evidence="8" type="primary">aroE</name>
    <name evidence="12" type="ordered locus">Clole_0687</name>
</gene>
<evidence type="ECO:0000256" key="5">
    <source>
        <dbReference type="ARBA" id="ARBA00023002"/>
    </source>
</evidence>
<feature type="domain" description="Quinate/shikimate 5-dehydrogenase/glutamyl-tRNA reductase" evidence="9">
    <location>
        <begin position="121"/>
        <end position="196"/>
    </location>
</feature>
<dbReference type="eggNOG" id="COG0169">
    <property type="taxonomic scope" value="Bacteria"/>
</dbReference>
<dbReference type="SUPFAM" id="SSF53223">
    <property type="entry name" value="Aminoacid dehydrogenase-like, N-terminal domain"/>
    <property type="match status" value="1"/>
</dbReference>
<dbReference type="InterPro" id="IPR013708">
    <property type="entry name" value="Shikimate_DH-bd_N"/>
</dbReference>
<dbReference type="GO" id="GO:0009073">
    <property type="term" value="P:aromatic amino acid family biosynthetic process"/>
    <property type="evidence" value="ECO:0007669"/>
    <property type="project" value="UniProtKB-KW"/>
</dbReference>
<evidence type="ECO:0000256" key="3">
    <source>
        <dbReference type="ARBA" id="ARBA00022605"/>
    </source>
</evidence>
<dbReference type="CDD" id="cd01065">
    <property type="entry name" value="NAD_bind_Shikimate_DH"/>
    <property type="match status" value="1"/>
</dbReference>
<dbReference type="UniPathway" id="UPA00053">
    <property type="reaction ID" value="UER00087"/>
</dbReference>
<dbReference type="HOGENOM" id="CLU_044063_0_1_9"/>
<evidence type="ECO:0000256" key="7">
    <source>
        <dbReference type="ARBA" id="ARBA00049442"/>
    </source>
</evidence>
<dbReference type="Pfam" id="PF08501">
    <property type="entry name" value="Shikimate_dh_N"/>
    <property type="match status" value="1"/>
</dbReference>
<comment type="pathway">
    <text evidence="1 8">Metabolic intermediate biosynthesis; chorismate biosynthesis; chorismate from D-erythrose 4-phosphate and phosphoenolpyruvate: step 4/7.</text>
</comment>
<evidence type="ECO:0000256" key="4">
    <source>
        <dbReference type="ARBA" id="ARBA00022857"/>
    </source>
</evidence>
<keyword evidence="13" id="KW-1185">Reference proteome</keyword>